<sequence length="574" mass="61204">MSNLSQTELHDTDDERNDPQTPGTEPIEIRRNGALSGGIGAVAAVVALAYLTRAVGGGSLLDWVLALVMGAVAGAYLQAFADARTPLLVADDQGIRIRKGRRWLGFRWEAVEEVAHLPRHGLLRDGRLTLLVRDADSEMSVPLSLSTWVSGADDLTLALEELSGDPGLIVELGDYEAEDEAAEEWAEDEPADVTDEWDDDEPHPALPDPRPTLARGLDFLADKLRLGRPSEDDVLQDERPEHAPEPTVALPMVASATPLPLRDPVGGSRVEARFEGAAALKLDTADVDDTSTTGLPELGELRRGHEFEETVVWAPGVHPISRAGDPVEPLVIEDLPAEPAEDPVIGPELAAARTRLGLTVDQLAERTRIRPHVIESVEVDDFVPCGGDFYARGHLRTLARVLGVDAAPLLASYDDRYADAPIDARRVFEAELATGAEGPIRSMRGGPNWSVLIAAVMALVLAWSIARLIMDNPVELTSKPVLNGSPSSQTKLGPAVPVLLDAAAGGTHVVVKDGAGEVVFNGDLAYGEKRSVKAAPPVQVQSSDGALEVTIDNKKRGPLGAEGQPAQNTYAAEK</sequence>
<dbReference type="PANTHER" id="PTHR34475">
    <property type="match status" value="1"/>
</dbReference>
<dbReference type="CDD" id="cd00093">
    <property type="entry name" value="HTH_XRE"/>
    <property type="match status" value="1"/>
</dbReference>
<dbReference type="Gene3D" id="1.10.260.40">
    <property type="entry name" value="lambda repressor-like DNA-binding domains"/>
    <property type="match status" value="1"/>
</dbReference>
<comment type="caution">
    <text evidence="3">The sequence shown here is derived from an EMBL/GenBank/DDBJ whole genome shotgun (WGS) entry which is preliminary data.</text>
</comment>
<keyword evidence="2" id="KW-0812">Transmembrane</keyword>
<feature type="region of interest" description="Disordered" evidence="1">
    <location>
        <begin position="533"/>
        <end position="574"/>
    </location>
</feature>
<dbReference type="Proteomes" id="UP001499882">
    <property type="component" value="Unassembled WGS sequence"/>
</dbReference>
<dbReference type="InterPro" id="IPR001387">
    <property type="entry name" value="Cro/C1-type_HTH"/>
</dbReference>
<dbReference type="InterPro" id="IPR010982">
    <property type="entry name" value="Lambda_DNA-bd_dom_sf"/>
</dbReference>
<reference evidence="4" key="1">
    <citation type="journal article" date="2019" name="Int. J. Syst. Evol. Microbiol.">
        <title>The Global Catalogue of Microorganisms (GCM) 10K type strain sequencing project: providing services to taxonomists for standard genome sequencing and annotation.</title>
        <authorList>
            <consortium name="The Broad Institute Genomics Platform"/>
            <consortium name="The Broad Institute Genome Sequencing Center for Infectious Disease"/>
            <person name="Wu L."/>
            <person name="Ma J."/>
        </authorList>
    </citation>
    <scope>NUCLEOTIDE SEQUENCE [LARGE SCALE GENOMIC DNA]</scope>
    <source>
        <strain evidence="4">JCM 18532</strain>
    </source>
</reference>
<evidence type="ECO:0000313" key="4">
    <source>
        <dbReference type="Proteomes" id="UP001499882"/>
    </source>
</evidence>
<dbReference type="SUPFAM" id="SSF47413">
    <property type="entry name" value="lambda repressor-like DNA-binding domains"/>
    <property type="match status" value="1"/>
</dbReference>
<feature type="region of interest" description="Disordered" evidence="1">
    <location>
        <begin position="1"/>
        <end position="26"/>
    </location>
</feature>
<protein>
    <recommendedName>
        <fullName evidence="5">Helix-turn-helix domain-containing protein</fullName>
    </recommendedName>
</protein>
<evidence type="ECO:0000313" key="3">
    <source>
        <dbReference type="EMBL" id="GAA4723422.1"/>
    </source>
</evidence>
<proteinExistence type="predicted"/>
<accession>A0ABP8Y823</accession>
<dbReference type="InterPro" id="IPR050400">
    <property type="entry name" value="Bact_Cytoskel_RodZ"/>
</dbReference>
<feature type="compositionally biased region" description="Acidic residues" evidence="1">
    <location>
        <begin position="180"/>
        <end position="201"/>
    </location>
</feature>
<feature type="transmembrane region" description="Helical" evidence="2">
    <location>
        <begin position="63"/>
        <end position="81"/>
    </location>
</feature>
<dbReference type="EMBL" id="BAABKN010000003">
    <property type="protein sequence ID" value="GAA4723422.1"/>
    <property type="molecule type" value="Genomic_DNA"/>
</dbReference>
<organism evidence="3 4">
    <name type="scientific">Nocardioides endophyticus</name>
    <dbReference type="NCBI Taxonomy" id="1353775"/>
    <lineage>
        <taxon>Bacteria</taxon>
        <taxon>Bacillati</taxon>
        <taxon>Actinomycetota</taxon>
        <taxon>Actinomycetes</taxon>
        <taxon>Propionibacteriales</taxon>
        <taxon>Nocardioidaceae</taxon>
        <taxon>Nocardioides</taxon>
    </lineage>
</organism>
<feature type="region of interest" description="Disordered" evidence="1">
    <location>
        <begin position="180"/>
        <end position="213"/>
    </location>
</feature>
<name>A0ABP8Y823_9ACTN</name>
<evidence type="ECO:0000256" key="1">
    <source>
        <dbReference type="SAM" id="MobiDB-lite"/>
    </source>
</evidence>
<keyword evidence="2" id="KW-0472">Membrane</keyword>
<keyword evidence="4" id="KW-1185">Reference proteome</keyword>
<keyword evidence="2" id="KW-1133">Transmembrane helix</keyword>
<feature type="transmembrane region" description="Helical" evidence="2">
    <location>
        <begin position="33"/>
        <end position="51"/>
    </location>
</feature>
<gene>
    <name evidence="3" type="ORF">GCM10023350_02110</name>
</gene>
<dbReference type="RefSeq" id="WP_345524662.1">
    <property type="nucleotide sequence ID" value="NZ_BAABKN010000003.1"/>
</dbReference>
<feature type="compositionally biased region" description="Polar residues" evidence="1">
    <location>
        <begin position="565"/>
        <end position="574"/>
    </location>
</feature>
<dbReference type="Pfam" id="PF13413">
    <property type="entry name" value="HTH_25"/>
    <property type="match status" value="1"/>
</dbReference>
<evidence type="ECO:0008006" key="5">
    <source>
        <dbReference type="Google" id="ProtNLM"/>
    </source>
</evidence>
<evidence type="ECO:0000256" key="2">
    <source>
        <dbReference type="SAM" id="Phobius"/>
    </source>
</evidence>
<dbReference type="PANTHER" id="PTHR34475:SF1">
    <property type="entry name" value="CYTOSKELETON PROTEIN RODZ"/>
    <property type="match status" value="1"/>
</dbReference>